<protein>
    <submittedName>
        <fullName evidence="1">Glycoside hydrolase</fullName>
    </submittedName>
</protein>
<proteinExistence type="predicted"/>
<keyword evidence="1" id="KW-0378">Hydrolase</keyword>
<organism evidence="1 2">
    <name type="scientific">Aspergillus brunneoviolaceus CBS 621.78</name>
    <dbReference type="NCBI Taxonomy" id="1450534"/>
    <lineage>
        <taxon>Eukaryota</taxon>
        <taxon>Fungi</taxon>
        <taxon>Dikarya</taxon>
        <taxon>Ascomycota</taxon>
        <taxon>Pezizomycotina</taxon>
        <taxon>Eurotiomycetes</taxon>
        <taxon>Eurotiomycetidae</taxon>
        <taxon>Eurotiales</taxon>
        <taxon>Aspergillaceae</taxon>
        <taxon>Aspergillus</taxon>
        <taxon>Aspergillus subgen. Circumdati</taxon>
    </lineage>
</organism>
<reference evidence="1" key="1">
    <citation type="submission" date="2018-02" db="EMBL/GenBank/DDBJ databases">
        <title>The genomes of Aspergillus section Nigri reveals drivers in fungal speciation.</title>
        <authorList>
            <consortium name="DOE Joint Genome Institute"/>
            <person name="Vesth T.C."/>
            <person name="Nybo J."/>
            <person name="Theobald S."/>
            <person name="Brandl J."/>
            <person name="Frisvad J.C."/>
            <person name="Nielsen K.F."/>
            <person name="Lyhne E.K."/>
            <person name="Kogle M.E."/>
            <person name="Kuo A."/>
            <person name="Riley R."/>
            <person name="Clum A."/>
            <person name="Nolan M."/>
            <person name="Lipzen A."/>
            <person name="Salamov A."/>
            <person name="Henrissat B."/>
            <person name="Wiebenga A."/>
            <person name="De vries R.P."/>
            <person name="Grigoriev I.V."/>
            <person name="Mortensen U.H."/>
            <person name="Andersen M.R."/>
            <person name="Baker S.E."/>
        </authorList>
    </citation>
    <scope>NUCLEOTIDE SEQUENCE</scope>
    <source>
        <strain evidence="1">CBS 621.78</strain>
    </source>
</reference>
<feature type="non-terminal residue" evidence="1">
    <location>
        <position position="1287"/>
    </location>
</feature>
<dbReference type="EMBL" id="KZ825335">
    <property type="protein sequence ID" value="RAH46754.1"/>
    <property type="molecule type" value="Genomic_DNA"/>
</dbReference>
<keyword evidence="2" id="KW-1185">Reference proteome</keyword>
<sequence length="1287" mass="136208">MKLPRMTQAFTAGLALLGPGVVADSVDAQSALSAFLSANPISTRSASEPKATVDLETLKAAVVAGNYTPSRSWEFLRAACPGSCTDLGLDSSAWPVYSGVHRLSLCDEAMLLQFALYTTVNQSQSRVGLRGCTADLVADTAAQTGSTSCQMPTNMTSVVSSLQISRDTASSAAASDSDAVAALTQLLAYETLNPSAACNETINFALAGQTTVGLYMGSSLHSQNLLAPILESLIEEIQDKGVSETLMVQLCSSQHSARYAFGVIVSASGDLSVAQTAVQTWRNSSCIATLDDSTIWQNLTYSIPTVSHARTNTTSLWARQRTTCTAVQVVSGDTCATLATECGITATELSTYNPSSTLCSNLTVGEYICCTEGSAPDYAPSPDADGYCYSYLIQTGDSCDVLAATYTLTKDEIESYNTETWGWLGCGDLLVGEYMCLSSGYPPMPAVIANAVCGPQVNGTVSVPYGTNLSTLNECPLNACCDIWGQCGITAEFCTPTESTTGNPGTAANNTNGCISNCGTEIVQSDAPSEVFKIGYFEGYDVERACMRTMIADIDTSLYTHIHMSFATLNADLSYNISSLEDQWNDFVELDGVKRIITVGGWDFSTDADTYDIFRSAVSDSTNRATLITNTIDLLTTYDLDGVDWDWEYPAEPDIPDIPADSTDDGTNFFLFLLELQMQMAIDAPDKTISTTAPSSFWYLKGIPIMAISEVVDYIVLMAYDLHGQWDWNNTYADPGCTQGGCLRSHVNLTETVSALSMITKAGVPSNMVAVGVASYARSFQMTEADCYGPECTFTGPDSGAVPGACTDTAGYISNAELAGIAEEVEVYTYIDEDSNSNIMVWNDTQWAGYMDDDIKASRAELYEGYNFLGIADWAIDLLTSNGSTSTSEGSSCEVYIDPSIWDEDSPSVTAVPGCSLIWPPQPLSSTTTITLPPWTTTLTYTTVVTETTSASSGGDVTAVTSHVSYWFPTIISIPPVQTTAIPVWGVNLPNGSTTGTIWLTSSVEPSPFAVTWTPTIGGTTVVSAATTTATETSNVVVWGDYTYVEPAVTETLGGSTTVISGTILPPVTTTVTPVVYPSTTDTTHDTKLNSKTTKWTSGKPPSPTATAGCAGCGTGCVLFCDSDCPICPIGVDITGGGSGDGDDDDDSSTTTTCSSTTTTSNCDVYCTIATESAIATTDCTSTTCYSVTGCDMTATTKTFTSETTAACPAVATGADLALNYDSFSGCQACAWHFIPFYGDDDASYEDDWPMLAESEYAWPSIDLRRRGVAADLPRMTGTGTGTVMMP</sequence>
<gene>
    <name evidence="1" type="ORF">BO95DRAFT_387357</name>
</gene>
<dbReference type="Proteomes" id="UP000249057">
    <property type="component" value="Unassembled WGS sequence"/>
</dbReference>
<name>A0ACD1GBT4_9EURO</name>
<evidence type="ECO:0000313" key="1">
    <source>
        <dbReference type="EMBL" id="RAH46754.1"/>
    </source>
</evidence>
<accession>A0ACD1GBT4</accession>
<evidence type="ECO:0000313" key="2">
    <source>
        <dbReference type="Proteomes" id="UP000249057"/>
    </source>
</evidence>